<evidence type="ECO:0000256" key="2">
    <source>
        <dbReference type="ARBA" id="ARBA00022490"/>
    </source>
</evidence>
<dbReference type="SMART" id="SM00456">
    <property type="entry name" value="WW"/>
    <property type="match status" value="1"/>
</dbReference>
<comment type="caution">
    <text evidence="7">The sequence shown here is derived from an EMBL/GenBank/DDBJ whole genome shotgun (WGS) entry which is preliminary data.</text>
</comment>
<dbReference type="PANTHER" id="PTHR14791">
    <property type="entry name" value="BOMB/KIRA PROTEINS"/>
    <property type="match status" value="1"/>
</dbReference>
<dbReference type="PANTHER" id="PTHR14791:SF29">
    <property type="entry name" value="PROTEIN KIBRA"/>
    <property type="match status" value="1"/>
</dbReference>
<dbReference type="InterPro" id="IPR003103">
    <property type="entry name" value="BAG_domain"/>
</dbReference>
<proteinExistence type="predicted"/>
<dbReference type="Gene3D" id="2.20.70.10">
    <property type="match status" value="1"/>
</dbReference>
<feature type="compositionally biased region" description="Basic and acidic residues" evidence="4">
    <location>
        <begin position="164"/>
        <end position="173"/>
    </location>
</feature>
<evidence type="ECO:0000256" key="3">
    <source>
        <dbReference type="ARBA" id="ARBA00022553"/>
    </source>
</evidence>
<dbReference type="Proteomes" id="UP001626550">
    <property type="component" value="Unassembled WGS sequence"/>
</dbReference>
<protein>
    <submittedName>
        <fullName evidence="7">Uncharacterized protein</fullName>
    </submittedName>
</protein>
<sequence length="191" mass="21778">MQASLPPGWEMRNDPATGHFYFIDHNTKTTTWLDPRRSENEDPSSQNFGKATEVSEETNVSNHLTESLHTIDNIKNEFEKLIPRINSFDGVERNLEFRFLMESLEQLTLKLDNVESYSDKNIRDARKSAINLIQNGIKLLEEKLKNNAETSSQLVEYTPPVIDSHDSAIKNDEQVSSETSSTFDTNGVEEV</sequence>
<organism evidence="7 8">
    <name type="scientific">Cichlidogyrus casuarinus</name>
    <dbReference type="NCBI Taxonomy" id="1844966"/>
    <lineage>
        <taxon>Eukaryota</taxon>
        <taxon>Metazoa</taxon>
        <taxon>Spiralia</taxon>
        <taxon>Lophotrochozoa</taxon>
        <taxon>Platyhelminthes</taxon>
        <taxon>Monogenea</taxon>
        <taxon>Monopisthocotylea</taxon>
        <taxon>Dactylogyridea</taxon>
        <taxon>Ancyrocephalidae</taxon>
        <taxon>Cichlidogyrus</taxon>
    </lineage>
</organism>
<dbReference type="SMART" id="SM00264">
    <property type="entry name" value="BAG"/>
    <property type="match status" value="1"/>
</dbReference>
<dbReference type="GO" id="GO:0005737">
    <property type="term" value="C:cytoplasm"/>
    <property type="evidence" value="ECO:0007669"/>
    <property type="project" value="UniProtKB-SubCell"/>
</dbReference>
<dbReference type="Pfam" id="PF00397">
    <property type="entry name" value="WW"/>
    <property type="match status" value="1"/>
</dbReference>
<dbReference type="CDD" id="cd00201">
    <property type="entry name" value="WW"/>
    <property type="match status" value="1"/>
</dbReference>
<dbReference type="InterPro" id="IPR001202">
    <property type="entry name" value="WW_dom"/>
</dbReference>
<evidence type="ECO:0000256" key="4">
    <source>
        <dbReference type="SAM" id="MobiDB-lite"/>
    </source>
</evidence>
<comment type="subcellular location">
    <subcellularLocation>
        <location evidence="1">Cytoplasm</location>
    </subcellularLocation>
</comment>
<feature type="compositionally biased region" description="Polar residues" evidence="4">
    <location>
        <begin position="174"/>
        <end position="185"/>
    </location>
</feature>
<evidence type="ECO:0000313" key="8">
    <source>
        <dbReference type="Proteomes" id="UP001626550"/>
    </source>
</evidence>
<dbReference type="SUPFAM" id="SSF51045">
    <property type="entry name" value="WW domain"/>
    <property type="match status" value="1"/>
</dbReference>
<gene>
    <name evidence="7" type="ORF">Ciccas_003335</name>
</gene>
<feature type="region of interest" description="Disordered" evidence="4">
    <location>
        <begin position="164"/>
        <end position="191"/>
    </location>
</feature>
<name>A0ABD2QEP4_9PLAT</name>
<dbReference type="SUPFAM" id="SSF63491">
    <property type="entry name" value="BAG domain"/>
    <property type="match status" value="1"/>
</dbReference>
<keyword evidence="2" id="KW-0963">Cytoplasm</keyword>
<dbReference type="AlphaFoldDB" id="A0ABD2QEP4"/>
<reference evidence="7 8" key="1">
    <citation type="submission" date="2024-11" db="EMBL/GenBank/DDBJ databases">
        <title>Adaptive evolution of stress response genes in parasites aligns with host niche diversity.</title>
        <authorList>
            <person name="Hahn C."/>
            <person name="Resl P."/>
        </authorList>
    </citation>
    <scope>NUCLEOTIDE SEQUENCE [LARGE SCALE GENOMIC DNA]</scope>
    <source>
        <strain evidence="7">EGGRZ-B1_66</strain>
        <tissue evidence="7">Body</tissue>
    </source>
</reference>
<dbReference type="InterPro" id="IPR036020">
    <property type="entry name" value="WW_dom_sf"/>
</dbReference>
<keyword evidence="3" id="KW-0597">Phosphoprotein</keyword>
<evidence type="ECO:0000259" key="5">
    <source>
        <dbReference type="PROSITE" id="PS50020"/>
    </source>
</evidence>
<dbReference type="Gene3D" id="1.20.58.120">
    <property type="entry name" value="BAG domain"/>
    <property type="match status" value="1"/>
</dbReference>
<feature type="domain" description="WW" evidence="5">
    <location>
        <begin position="3"/>
        <end position="37"/>
    </location>
</feature>
<evidence type="ECO:0000256" key="1">
    <source>
        <dbReference type="ARBA" id="ARBA00004496"/>
    </source>
</evidence>
<dbReference type="InterPro" id="IPR036533">
    <property type="entry name" value="BAG_dom_sf"/>
</dbReference>
<feature type="region of interest" description="Disordered" evidence="4">
    <location>
        <begin position="32"/>
        <end position="61"/>
    </location>
</feature>
<evidence type="ECO:0000313" key="7">
    <source>
        <dbReference type="EMBL" id="KAL3318015.1"/>
    </source>
</evidence>
<dbReference type="Pfam" id="PF02179">
    <property type="entry name" value="BAG"/>
    <property type="match status" value="1"/>
</dbReference>
<evidence type="ECO:0000259" key="6">
    <source>
        <dbReference type="PROSITE" id="PS51035"/>
    </source>
</evidence>
<dbReference type="PROSITE" id="PS01159">
    <property type="entry name" value="WW_DOMAIN_1"/>
    <property type="match status" value="1"/>
</dbReference>
<dbReference type="EMBL" id="JBJKFK010000299">
    <property type="protein sequence ID" value="KAL3318015.1"/>
    <property type="molecule type" value="Genomic_DNA"/>
</dbReference>
<accession>A0ABD2QEP4</accession>
<dbReference type="PROSITE" id="PS51035">
    <property type="entry name" value="BAG"/>
    <property type="match status" value="1"/>
</dbReference>
<feature type="domain" description="BAG" evidence="6">
    <location>
        <begin position="67"/>
        <end position="144"/>
    </location>
</feature>
<keyword evidence="8" id="KW-1185">Reference proteome</keyword>
<dbReference type="InterPro" id="IPR051105">
    <property type="entry name" value="WWC/KIBRA_Hippo_Reg"/>
</dbReference>
<dbReference type="PROSITE" id="PS50020">
    <property type="entry name" value="WW_DOMAIN_2"/>
    <property type="match status" value="1"/>
</dbReference>